<keyword evidence="1" id="KW-0285">Flavoprotein</keyword>
<keyword evidence="1" id="KW-0456">Lyase</keyword>
<comment type="cofactor">
    <cofactor evidence="1">
        <name>prenylated FMN</name>
        <dbReference type="ChEBI" id="CHEBI:87746"/>
    </cofactor>
    <text evidence="1">Binds 1 prenylated FMN per subunit.</text>
</comment>
<keyword evidence="1" id="KW-0630">Potassium</keyword>
<comment type="cofactor">
    <cofactor evidence="1">
        <name>Mn(2+)</name>
        <dbReference type="ChEBI" id="CHEBI:29035"/>
    </cofactor>
    <text evidence="1">Binds 1 Mn(2+) per subunit.</text>
</comment>
<keyword evidence="1" id="KW-0464">Manganese</keyword>
<comment type="caution">
    <text evidence="1">Lacks conserved residue(s) required for the propagation of feature annotation.</text>
</comment>
<comment type="cofactor">
    <cofactor evidence="1">
        <name>K(+)</name>
        <dbReference type="ChEBI" id="CHEBI:29103"/>
    </cofactor>
    <text evidence="1">Binds 1 K(+) per subunit.</text>
</comment>
<feature type="domain" description="3-octaprenyl-4-hydroxybenzoate carboxy-lyase-like C-terminal" evidence="4">
    <location>
        <begin position="325"/>
        <end position="430"/>
    </location>
</feature>
<feature type="binding site" evidence="1">
    <location>
        <position position="169"/>
    </location>
    <ligand>
        <name>prenylated FMN</name>
        <dbReference type="ChEBI" id="CHEBI:87746"/>
    </ligand>
</feature>
<feature type="domain" description="3-octaprenyl-4-hydroxybenzoate carboxy-lyase-like N-terminal" evidence="3">
    <location>
        <begin position="11"/>
        <end position="98"/>
    </location>
</feature>
<organism evidence="5 6">
    <name type="scientific">Streptomyces gamaensis</name>
    <dbReference type="NCBI Taxonomy" id="1763542"/>
    <lineage>
        <taxon>Bacteria</taxon>
        <taxon>Bacillati</taxon>
        <taxon>Actinomycetota</taxon>
        <taxon>Actinomycetes</taxon>
        <taxon>Kitasatosporales</taxon>
        <taxon>Streptomycetaceae</taxon>
        <taxon>Streptomyces</taxon>
    </lineage>
</organism>
<evidence type="ECO:0000313" key="6">
    <source>
        <dbReference type="Proteomes" id="UP001596083"/>
    </source>
</evidence>
<dbReference type="SUPFAM" id="SSF50475">
    <property type="entry name" value="FMN-binding split barrel"/>
    <property type="match status" value="1"/>
</dbReference>
<feature type="binding site" evidence="1">
    <location>
        <position position="187"/>
    </location>
    <ligand>
        <name>Mn(2+)</name>
        <dbReference type="ChEBI" id="CHEBI:29035"/>
    </ligand>
</feature>
<comment type="similarity">
    <text evidence="1">Belongs to the UbiD family. UbiD-like/FDC subfamily.</text>
</comment>
<feature type="binding site" evidence="1">
    <location>
        <position position="386"/>
    </location>
    <ligand>
        <name>prenylated FMN</name>
        <dbReference type="ChEBI" id="CHEBI:87746"/>
    </ligand>
</feature>
<dbReference type="Pfam" id="PF20696">
    <property type="entry name" value="UbiD_C"/>
    <property type="match status" value="1"/>
</dbReference>
<feature type="binding site" evidence="1">
    <location>
        <position position="228"/>
    </location>
    <ligand>
        <name>Mn(2+)</name>
        <dbReference type="ChEBI" id="CHEBI:29035"/>
    </ligand>
</feature>
<dbReference type="PANTHER" id="PTHR30108">
    <property type="entry name" value="3-OCTAPRENYL-4-HYDROXYBENZOATE CARBOXY-LYASE-RELATED"/>
    <property type="match status" value="1"/>
</dbReference>
<dbReference type="HAMAP" id="MF_01983">
    <property type="entry name" value="UbiD_FDC"/>
    <property type="match status" value="1"/>
</dbReference>
<feature type="binding site" evidence="1">
    <location>
        <position position="165"/>
    </location>
    <ligand>
        <name>K(+)</name>
        <dbReference type="ChEBI" id="CHEBI:29103"/>
    </ligand>
</feature>
<comment type="subunit">
    <text evidence="1">Homodimer.</text>
</comment>
<comment type="function">
    <text evidence="1">Catalyzes the prenyl-FMN-dependent decarboxylation of pyrrole-2-carboxylate (P2C). Can also catalyze the carboxylation of pyrrole in the presence of elevated concentrations of CO(2) or bicarbonate.</text>
</comment>
<dbReference type="InterPro" id="IPR049383">
    <property type="entry name" value="UbiD-like_N"/>
</dbReference>
<sequence length="492" mass="53480">MNRLRDLRAYIDALKDLGDLTEITEPVDEVLELGALVRRTTETCGPARLFTSVQGAAPGFRALGAPAALSSLPGKRMARVALGLGLPATATLREIVEVITDGLDKTPIAPQLIDDAPVFQNTLDGERATLDRFPTPLLHQDDGGRYVNTYGTLIVRTPDGSLTNWSIARIMQIDGRHMSGIVGPQQHLGMIWHEWAKLGKPMPFALVQGPEPAVSVISGTPLPTGVPEGPYLGGYFGEPIEVVRCRTSDLEVPASAEILIEGHVSPHRDFDEGPMGEFPGYMPRGTTRQPTYTIEAISHRDDPIWPVVAEGYPTDEYHSVTGTGNAVSALAGLRKAGLPVATALMPFEAANHVLVVTALADWRARMPGVSSIEFARRVGRVLDTVHGRTKIPKTYLLDDDFDPSDPSQLLWALATRVHPADRRVIREGRILNLLTCFTAEETANGHGALAIHDALRPEDPEGLCTFASAYPEHIRRRVLDLETRYPAPTASH</sequence>
<evidence type="ECO:0000256" key="1">
    <source>
        <dbReference type="HAMAP-Rule" id="MF_01983"/>
    </source>
</evidence>
<dbReference type="PANTHER" id="PTHR30108:SF17">
    <property type="entry name" value="FERULIC ACID DECARBOXYLASE 1"/>
    <property type="match status" value="1"/>
</dbReference>
<dbReference type="Gene3D" id="3.40.1670.10">
    <property type="entry name" value="UbiD C-terminal domain-like"/>
    <property type="match status" value="1"/>
</dbReference>
<name>A0ABW0YZL9_9ACTN</name>
<feature type="domain" description="3-octaprenyl-4-hydroxybenzoate carboxy-lyase-like Rift-related" evidence="2">
    <location>
        <begin position="115"/>
        <end position="313"/>
    </location>
</feature>
<keyword evidence="1" id="KW-0058">Aromatic hydrocarbons catabolism</keyword>
<keyword evidence="1" id="KW-0479">Metal-binding</keyword>
<proteinExistence type="inferred from homology"/>
<comment type="catalytic activity">
    <reaction evidence="1">
        <text>pyrrole-2-carboxylate + H(+) = 1H-pyrrole + CO2</text>
        <dbReference type="Rhea" id="RHEA:31375"/>
        <dbReference type="ChEBI" id="CHEBI:15378"/>
        <dbReference type="ChEBI" id="CHEBI:16526"/>
        <dbReference type="ChEBI" id="CHEBI:19203"/>
        <dbReference type="ChEBI" id="CHEBI:27660"/>
        <dbReference type="EC" id="4.1.1.93"/>
    </reaction>
</comment>
<feature type="binding site" evidence="1">
    <location>
        <position position="186"/>
    </location>
    <ligand>
        <name>prenylated FMN</name>
        <dbReference type="ChEBI" id="CHEBI:87746"/>
    </ligand>
</feature>
<dbReference type="Pfam" id="PF20695">
    <property type="entry name" value="UbiD_N"/>
    <property type="match status" value="1"/>
</dbReference>
<dbReference type="EMBL" id="JBHSPB010000006">
    <property type="protein sequence ID" value="MFC5720952.1"/>
    <property type="molecule type" value="Genomic_DNA"/>
</dbReference>
<evidence type="ECO:0000259" key="4">
    <source>
        <dbReference type="Pfam" id="PF20696"/>
    </source>
</evidence>
<evidence type="ECO:0000259" key="3">
    <source>
        <dbReference type="Pfam" id="PF20695"/>
    </source>
</evidence>
<dbReference type="InterPro" id="IPR049381">
    <property type="entry name" value="UbiD-like_C"/>
</dbReference>
<dbReference type="InterPro" id="IPR002830">
    <property type="entry name" value="UbiD"/>
</dbReference>
<reference evidence="6" key="1">
    <citation type="journal article" date="2019" name="Int. J. Syst. Evol. Microbiol.">
        <title>The Global Catalogue of Microorganisms (GCM) 10K type strain sequencing project: providing services to taxonomists for standard genome sequencing and annotation.</title>
        <authorList>
            <consortium name="The Broad Institute Genomics Platform"/>
            <consortium name="The Broad Institute Genome Sequencing Center for Infectious Disease"/>
            <person name="Wu L."/>
            <person name="Ma J."/>
        </authorList>
    </citation>
    <scope>NUCLEOTIDE SEQUENCE [LARGE SCALE GENOMIC DNA]</scope>
    <source>
        <strain evidence="6">CGMCC 4.7304</strain>
    </source>
</reference>
<gene>
    <name evidence="5" type="ORF">ACFP1Z_12320</name>
</gene>
<dbReference type="InterPro" id="IPR032903">
    <property type="entry name" value="FDC-like"/>
</dbReference>
<dbReference type="InterPro" id="IPR048304">
    <property type="entry name" value="UbiD_Rift_dom"/>
</dbReference>
<dbReference type="SUPFAM" id="SSF143968">
    <property type="entry name" value="UbiD C-terminal domain-like"/>
    <property type="match status" value="1"/>
</dbReference>
<comment type="caution">
    <text evidence="5">The sequence shown here is derived from an EMBL/GenBank/DDBJ whole genome shotgun (WGS) entry which is preliminary data.</text>
</comment>
<keyword evidence="1" id="KW-0288">FMN</keyword>
<evidence type="ECO:0000313" key="5">
    <source>
        <dbReference type="EMBL" id="MFC5720952.1"/>
    </source>
</evidence>
<protein>
    <recommendedName>
        <fullName evidence="1">Pyrrole-2-carboxylic acid decarboxylase</fullName>
        <shortName evidence="1">P2C decarboxylase</shortName>
        <ecNumber evidence="1">4.1.1.93</ecNumber>
    </recommendedName>
</protein>
<feature type="binding site" evidence="1">
    <location>
        <position position="228"/>
    </location>
    <ligand>
        <name>K(+)</name>
        <dbReference type="ChEBI" id="CHEBI:29103"/>
    </ligand>
</feature>
<evidence type="ECO:0000259" key="2">
    <source>
        <dbReference type="Pfam" id="PF01977"/>
    </source>
</evidence>
<keyword evidence="1" id="KW-0210">Decarboxylase</keyword>
<dbReference type="Pfam" id="PF01977">
    <property type="entry name" value="UbiD"/>
    <property type="match status" value="1"/>
</dbReference>
<accession>A0ABW0YZL9</accession>
<feature type="binding site" evidence="1">
    <location>
        <position position="187"/>
    </location>
    <ligand>
        <name>prenylated FMN</name>
        <dbReference type="ChEBI" id="CHEBI:87746"/>
    </ligand>
</feature>
<dbReference type="Proteomes" id="UP001596083">
    <property type="component" value="Unassembled WGS sequence"/>
</dbReference>
<comment type="catalytic activity">
    <reaction evidence="1">
        <text>pyrrole-2-carboxylate + H2O = 1H-pyrrole + hydrogencarbonate</text>
        <dbReference type="Rhea" id="RHEA:31379"/>
        <dbReference type="ChEBI" id="CHEBI:15377"/>
        <dbReference type="ChEBI" id="CHEBI:17544"/>
        <dbReference type="ChEBI" id="CHEBI:19203"/>
        <dbReference type="ChEBI" id="CHEBI:27660"/>
        <dbReference type="EC" id="4.1.1.93"/>
    </reaction>
</comment>
<dbReference type="NCBIfam" id="TIGR00148">
    <property type="entry name" value="UbiD family decarboxylase"/>
    <property type="match status" value="1"/>
</dbReference>
<feature type="binding site" evidence="1">
    <location>
        <position position="228"/>
    </location>
    <ligand>
        <name>prenylated FMN</name>
        <dbReference type="ChEBI" id="CHEBI:87746"/>
    </ligand>
</feature>
<feature type="active site" description="Proton donor" evidence="1">
    <location>
        <position position="277"/>
    </location>
</feature>
<dbReference type="RefSeq" id="WP_390316149.1">
    <property type="nucleotide sequence ID" value="NZ_JBHSPB010000006.1"/>
</dbReference>
<keyword evidence="6" id="KW-1185">Reference proteome</keyword>
<dbReference type="EC" id="4.1.1.93" evidence="1"/>